<organism evidence="2">
    <name type="scientific">Amphimedon queenslandica</name>
    <name type="common">Sponge</name>
    <dbReference type="NCBI Taxonomy" id="400682"/>
    <lineage>
        <taxon>Eukaryota</taxon>
        <taxon>Metazoa</taxon>
        <taxon>Porifera</taxon>
        <taxon>Demospongiae</taxon>
        <taxon>Heteroscleromorpha</taxon>
        <taxon>Haplosclerida</taxon>
        <taxon>Niphatidae</taxon>
        <taxon>Amphimedon</taxon>
    </lineage>
</organism>
<dbReference type="InParanoid" id="A0A1X7VRC8"/>
<feature type="compositionally biased region" description="Polar residues" evidence="1">
    <location>
        <begin position="34"/>
        <end position="44"/>
    </location>
</feature>
<feature type="compositionally biased region" description="Basic and acidic residues" evidence="1">
    <location>
        <begin position="45"/>
        <end position="56"/>
    </location>
</feature>
<protein>
    <submittedName>
        <fullName evidence="2">Uncharacterized protein</fullName>
    </submittedName>
</protein>
<dbReference type="AlphaFoldDB" id="A0A1X7VRC8"/>
<dbReference type="EnsemblMetazoa" id="Aqu2.1.42385_001">
    <property type="protein sequence ID" value="Aqu2.1.42385_001"/>
    <property type="gene ID" value="Aqu2.1.42385"/>
</dbReference>
<proteinExistence type="predicted"/>
<evidence type="ECO:0000313" key="2">
    <source>
        <dbReference type="EnsemblMetazoa" id="Aqu2.1.42385_001"/>
    </source>
</evidence>
<reference evidence="2" key="1">
    <citation type="submission" date="2017-05" db="UniProtKB">
        <authorList>
            <consortium name="EnsemblMetazoa"/>
        </authorList>
    </citation>
    <scope>IDENTIFICATION</scope>
</reference>
<evidence type="ECO:0000256" key="1">
    <source>
        <dbReference type="SAM" id="MobiDB-lite"/>
    </source>
</evidence>
<name>A0A1X7VRC8_AMPQE</name>
<accession>A0A1X7VRC8</accession>
<feature type="region of interest" description="Disordered" evidence="1">
    <location>
        <begin position="30"/>
        <end position="81"/>
    </location>
</feature>
<feature type="compositionally biased region" description="Polar residues" evidence="1">
    <location>
        <begin position="64"/>
        <end position="74"/>
    </location>
</feature>
<sequence>MQNGPSVTGHILMFMTECNFFYWRGKEKGRGISSIRSQQLSSKVIDTEESVKKEQNSSEDEGSKTASPSTQLEVDSSIELDTPEMSKLLPTNRVGGTASFTFRCTTCGTRYVSFESSSITTADDTTCS</sequence>